<dbReference type="InterPro" id="IPR036453">
    <property type="entry name" value="GluRdtase_dimer_dom_sf"/>
</dbReference>
<dbReference type="Gene3D" id="3.40.50.720">
    <property type="entry name" value="NAD(P)-binding Rossmann-like Domain"/>
    <property type="match status" value="1"/>
</dbReference>
<dbReference type="InterPro" id="IPR006151">
    <property type="entry name" value="Shikm_DH/Glu-tRNA_Rdtase"/>
</dbReference>
<comment type="pathway">
    <text evidence="1 8 9">Porphyrin-containing compound metabolism; protoporphyrin-IX biosynthesis; 5-aminolevulinate from L-glutamyl-tRNA(Glu): step 1/2.</text>
</comment>
<comment type="function">
    <text evidence="8">Catalyzes the NADPH-dependent reduction of glutamyl-tRNA(Glu) to glutamate 1-semialdehyde (GSA).</text>
</comment>
<evidence type="ECO:0000256" key="8">
    <source>
        <dbReference type="HAMAP-Rule" id="MF_00087"/>
    </source>
</evidence>
<organism evidence="13 14">
    <name type="scientific">Dactylosporangium maewongense</name>
    <dbReference type="NCBI Taxonomy" id="634393"/>
    <lineage>
        <taxon>Bacteria</taxon>
        <taxon>Bacillati</taxon>
        <taxon>Actinomycetota</taxon>
        <taxon>Actinomycetes</taxon>
        <taxon>Micromonosporales</taxon>
        <taxon>Micromonosporaceae</taxon>
        <taxon>Dactylosporangium</taxon>
    </lineage>
</organism>
<dbReference type="Gene3D" id="3.30.460.30">
    <property type="entry name" value="Glutamyl-tRNA reductase, N-terminal domain"/>
    <property type="match status" value="1"/>
</dbReference>
<evidence type="ECO:0000256" key="7">
    <source>
        <dbReference type="ARBA" id="ARBA00047464"/>
    </source>
</evidence>
<accession>A0ABN2CLX4</accession>
<comment type="similarity">
    <text evidence="2 8 9">Belongs to the glutamyl-tRNA reductase family.</text>
</comment>
<evidence type="ECO:0000259" key="12">
    <source>
        <dbReference type="Pfam" id="PF05201"/>
    </source>
</evidence>
<evidence type="ECO:0000256" key="9">
    <source>
        <dbReference type="RuleBase" id="RU000584"/>
    </source>
</evidence>
<evidence type="ECO:0000313" key="14">
    <source>
        <dbReference type="Proteomes" id="UP001501470"/>
    </source>
</evidence>
<evidence type="ECO:0000259" key="11">
    <source>
        <dbReference type="Pfam" id="PF01488"/>
    </source>
</evidence>
<dbReference type="PANTHER" id="PTHR43013">
    <property type="entry name" value="GLUTAMYL-TRNA REDUCTASE"/>
    <property type="match status" value="1"/>
</dbReference>
<dbReference type="InterPro" id="IPR036343">
    <property type="entry name" value="GluRdtase_N_sf"/>
</dbReference>
<dbReference type="Proteomes" id="UP001501470">
    <property type="component" value="Unassembled WGS sequence"/>
</dbReference>
<feature type="domain" description="Quinate/shikimate 5-dehydrogenase/glutamyl-tRNA reductase" evidence="11">
    <location>
        <begin position="183"/>
        <end position="305"/>
    </location>
</feature>
<gene>
    <name evidence="8" type="primary">hemA</name>
    <name evidence="13" type="ORF">GCM10009827_096370</name>
</gene>
<sequence>MNGSNLLVVGISHRTAGVPLLERLAVTGEQLPTLLRDLVAQPYVDEVVVLSTCNRVEIYAAVTAFHGALADIGGVLAARSGTTVGDLASQLYVHYEVDAVRHAFRVAAGLDSMVVGEAQILGQLRDAYGAAAEHGTAGRVLHELLQQALRVGKRVHAETEIDRAGQSVVSAALAYGQGATGPVEGRPALVIGAGAMGALSLATLRRSGAHPLYVTNRSHERAERLAELHGAVAVPYATLPTALEQVDVVVSATASPEPVLDAALVGAALSGSRDSLLVLDLALPRDVAPGVGDLPGVTLVDIELLSTSLSTTADAEQRAAEDIVAGEVEAFLTWLRGADVAPTVAALRARADEVVEAELGRLAQRCPELTDGHRAEVAHSVHRIVQRLLHQPTVRVRQLAAEPGGEAYAQALRELFDLQIPTADIDPAAAGEVHP</sequence>
<name>A0ABN2CLX4_9ACTN</name>
<evidence type="ECO:0000256" key="5">
    <source>
        <dbReference type="ARBA" id="ARBA00023002"/>
    </source>
</evidence>
<feature type="domain" description="Tetrapyrrole biosynthesis glutamyl-tRNA reductase dimerisation" evidence="10">
    <location>
        <begin position="319"/>
        <end position="418"/>
    </location>
</feature>
<dbReference type="EMBL" id="BAAAQD010000028">
    <property type="protein sequence ID" value="GAA1559993.1"/>
    <property type="molecule type" value="Genomic_DNA"/>
</dbReference>
<comment type="miscellaneous">
    <text evidence="8">During catalysis, the active site Cys acts as a nucleophile attacking the alpha-carbonyl group of tRNA-bound glutamate with the formation of a thioester intermediate between enzyme and glutamate, and the concomitant release of tRNA(Glu). The thioester intermediate is finally reduced by direct hydride transfer from NADPH, to form the product GSA.</text>
</comment>
<dbReference type="EC" id="1.2.1.70" evidence="3 8"/>
<feature type="binding site" evidence="8">
    <location>
        <begin position="192"/>
        <end position="197"/>
    </location>
    <ligand>
        <name>NADP(+)</name>
        <dbReference type="ChEBI" id="CHEBI:58349"/>
    </ligand>
</feature>
<dbReference type="NCBIfam" id="TIGR01035">
    <property type="entry name" value="hemA"/>
    <property type="match status" value="1"/>
</dbReference>
<evidence type="ECO:0000256" key="1">
    <source>
        <dbReference type="ARBA" id="ARBA00005059"/>
    </source>
</evidence>
<comment type="caution">
    <text evidence="13">The sequence shown here is derived from an EMBL/GenBank/DDBJ whole genome shotgun (WGS) entry which is preliminary data.</text>
</comment>
<dbReference type="SUPFAM" id="SSF51735">
    <property type="entry name" value="NAD(P)-binding Rossmann-fold domains"/>
    <property type="match status" value="1"/>
</dbReference>
<comment type="catalytic activity">
    <reaction evidence="7 8 9">
        <text>(S)-4-amino-5-oxopentanoate + tRNA(Glu) + NADP(+) = L-glutamyl-tRNA(Glu) + NADPH + H(+)</text>
        <dbReference type="Rhea" id="RHEA:12344"/>
        <dbReference type="Rhea" id="RHEA-COMP:9663"/>
        <dbReference type="Rhea" id="RHEA-COMP:9680"/>
        <dbReference type="ChEBI" id="CHEBI:15378"/>
        <dbReference type="ChEBI" id="CHEBI:57501"/>
        <dbReference type="ChEBI" id="CHEBI:57783"/>
        <dbReference type="ChEBI" id="CHEBI:58349"/>
        <dbReference type="ChEBI" id="CHEBI:78442"/>
        <dbReference type="ChEBI" id="CHEBI:78520"/>
        <dbReference type="EC" id="1.2.1.70"/>
    </reaction>
</comment>
<evidence type="ECO:0000256" key="4">
    <source>
        <dbReference type="ARBA" id="ARBA00022857"/>
    </source>
</evidence>
<dbReference type="Pfam" id="PF05201">
    <property type="entry name" value="GlutR_N"/>
    <property type="match status" value="1"/>
</dbReference>
<protein>
    <recommendedName>
        <fullName evidence="3 8">Glutamyl-tRNA reductase</fullName>
        <shortName evidence="8">GluTR</shortName>
        <ecNumber evidence="3 8">1.2.1.70</ecNumber>
    </recommendedName>
</protein>
<feature type="binding site" evidence="8">
    <location>
        <position position="112"/>
    </location>
    <ligand>
        <name>substrate</name>
    </ligand>
</feature>
<dbReference type="InterPro" id="IPR015895">
    <property type="entry name" value="4pyrrol_synth_GluRdtase_N"/>
</dbReference>
<keyword evidence="6 8" id="KW-0627">Porphyrin biosynthesis</keyword>
<feature type="site" description="Important for activity" evidence="8">
    <location>
        <position position="102"/>
    </location>
</feature>
<dbReference type="NCBIfam" id="NF000744">
    <property type="entry name" value="PRK00045.1-3"/>
    <property type="match status" value="1"/>
</dbReference>
<evidence type="ECO:0000256" key="3">
    <source>
        <dbReference type="ARBA" id="ARBA00012970"/>
    </source>
</evidence>
<dbReference type="HAMAP" id="MF_00087">
    <property type="entry name" value="Glu_tRNA_reductase"/>
    <property type="match status" value="1"/>
</dbReference>
<reference evidence="13 14" key="1">
    <citation type="journal article" date="2019" name="Int. J. Syst. Evol. Microbiol.">
        <title>The Global Catalogue of Microorganisms (GCM) 10K type strain sequencing project: providing services to taxonomists for standard genome sequencing and annotation.</title>
        <authorList>
            <consortium name="The Broad Institute Genomics Platform"/>
            <consortium name="The Broad Institute Genome Sequencing Center for Infectious Disease"/>
            <person name="Wu L."/>
            <person name="Ma J."/>
        </authorList>
    </citation>
    <scope>NUCLEOTIDE SEQUENCE [LARGE SCALE GENOMIC DNA]</scope>
    <source>
        <strain evidence="13 14">JCM 15933</strain>
    </source>
</reference>
<evidence type="ECO:0000256" key="6">
    <source>
        <dbReference type="ARBA" id="ARBA00023244"/>
    </source>
</evidence>
<comment type="subunit">
    <text evidence="8">Homodimer.</text>
</comment>
<dbReference type="SUPFAM" id="SSF69075">
    <property type="entry name" value="Glutamyl tRNA-reductase dimerization domain"/>
    <property type="match status" value="1"/>
</dbReference>
<dbReference type="InterPro" id="IPR036291">
    <property type="entry name" value="NAD(P)-bd_dom_sf"/>
</dbReference>
<feature type="binding site" evidence="8">
    <location>
        <begin position="52"/>
        <end position="55"/>
    </location>
    <ligand>
        <name>substrate</name>
    </ligand>
</feature>
<dbReference type="InterPro" id="IPR018214">
    <property type="entry name" value="GluRdtase_CS"/>
</dbReference>
<dbReference type="RefSeq" id="WP_344511598.1">
    <property type="nucleotide sequence ID" value="NZ_BAAAQD010000028.1"/>
</dbReference>
<dbReference type="Pfam" id="PF01488">
    <property type="entry name" value="Shikimate_DH"/>
    <property type="match status" value="1"/>
</dbReference>
<feature type="binding site" evidence="8">
    <location>
        <begin position="117"/>
        <end position="119"/>
    </location>
    <ligand>
        <name>substrate</name>
    </ligand>
</feature>
<evidence type="ECO:0000259" key="10">
    <source>
        <dbReference type="Pfam" id="PF00745"/>
    </source>
</evidence>
<feature type="binding site" evidence="8">
    <location>
        <position position="123"/>
    </location>
    <ligand>
        <name>substrate</name>
    </ligand>
</feature>
<dbReference type="CDD" id="cd05213">
    <property type="entry name" value="NAD_bind_Glutamyl_tRNA_reduct"/>
    <property type="match status" value="1"/>
</dbReference>
<dbReference type="SUPFAM" id="SSF69742">
    <property type="entry name" value="Glutamyl tRNA-reductase catalytic, N-terminal domain"/>
    <property type="match status" value="1"/>
</dbReference>
<feature type="active site" description="Nucleophile" evidence="8">
    <location>
        <position position="53"/>
    </location>
</feature>
<dbReference type="PANTHER" id="PTHR43013:SF1">
    <property type="entry name" value="GLUTAMYL-TRNA REDUCTASE"/>
    <property type="match status" value="1"/>
</dbReference>
<dbReference type="InterPro" id="IPR015896">
    <property type="entry name" value="4pyrrol_synth_GluRdtase_dimer"/>
</dbReference>
<evidence type="ECO:0000313" key="13">
    <source>
        <dbReference type="EMBL" id="GAA1559993.1"/>
    </source>
</evidence>
<proteinExistence type="inferred from homology"/>
<keyword evidence="5 8" id="KW-0560">Oxidoreductase</keyword>
<comment type="domain">
    <text evidence="8">Possesses an unusual extended V-shaped dimeric structure with each monomer consisting of three distinct domains arranged along a curved 'spinal' alpha-helix. The N-terminal catalytic domain specifically recognizes the glutamate moiety of the substrate. The second domain is the NADPH-binding domain, and the third C-terminal domain is responsible for dimerization.</text>
</comment>
<evidence type="ECO:0000256" key="2">
    <source>
        <dbReference type="ARBA" id="ARBA00005916"/>
    </source>
</evidence>
<dbReference type="Pfam" id="PF00745">
    <property type="entry name" value="GlutR_dimer"/>
    <property type="match status" value="1"/>
</dbReference>
<keyword evidence="14" id="KW-1185">Reference proteome</keyword>
<keyword evidence="4 8" id="KW-0521">NADP</keyword>
<dbReference type="PIRSF" id="PIRSF000445">
    <property type="entry name" value="4pyrrol_synth_GluRdtase"/>
    <property type="match status" value="1"/>
</dbReference>
<feature type="domain" description="Glutamyl-tRNA reductase N-terminal" evidence="12">
    <location>
        <begin position="9"/>
        <end position="159"/>
    </location>
</feature>
<dbReference type="InterPro" id="IPR000343">
    <property type="entry name" value="4pyrrol_synth_GluRdtase"/>
</dbReference>
<dbReference type="PROSITE" id="PS00747">
    <property type="entry name" value="GLUTR"/>
    <property type="match status" value="1"/>
</dbReference>